<evidence type="ECO:0000313" key="2">
    <source>
        <dbReference type="Proteomes" id="UP000265520"/>
    </source>
</evidence>
<name>A0A392RIX0_9FABA</name>
<evidence type="ECO:0000313" key="1">
    <source>
        <dbReference type="EMBL" id="MCI36102.1"/>
    </source>
</evidence>
<dbReference type="Proteomes" id="UP000265520">
    <property type="component" value="Unassembled WGS sequence"/>
</dbReference>
<keyword evidence="2" id="KW-1185">Reference proteome</keyword>
<dbReference type="EMBL" id="LXQA010230461">
    <property type="protein sequence ID" value="MCI36102.1"/>
    <property type="molecule type" value="Genomic_DNA"/>
</dbReference>
<organism evidence="1 2">
    <name type="scientific">Trifolium medium</name>
    <dbReference type="NCBI Taxonomy" id="97028"/>
    <lineage>
        <taxon>Eukaryota</taxon>
        <taxon>Viridiplantae</taxon>
        <taxon>Streptophyta</taxon>
        <taxon>Embryophyta</taxon>
        <taxon>Tracheophyta</taxon>
        <taxon>Spermatophyta</taxon>
        <taxon>Magnoliopsida</taxon>
        <taxon>eudicotyledons</taxon>
        <taxon>Gunneridae</taxon>
        <taxon>Pentapetalae</taxon>
        <taxon>rosids</taxon>
        <taxon>fabids</taxon>
        <taxon>Fabales</taxon>
        <taxon>Fabaceae</taxon>
        <taxon>Papilionoideae</taxon>
        <taxon>50 kb inversion clade</taxon>
        <taxon>NPAAA clade</taxon>
        <taxon>Hologalegina</taxon>
        <taxon>IRL clade</taxon>
        <taxon>Trifolieae</taxon>
        <taxon>Trifolium</taxon>
    </lineage>
</organism>
<protein>
    <submittedName>
        <fullName evidence="1">Uncharacterized protein</fullName>
    </submittedName>
</protein>
<feature type="non-terminal residue" evidence="1">
    <location>
        <position position="1"/>
    </location>
</feature>
<accession>A0A392RIX0</accession>
<proteinExistence type="predicted"/>
<reference evidence="1 2" key="1">
    <citation type="journal article" date="2018" name="Front. Plant Sci.">
        <title>Red Clover (Trifolium pratense) and Zigzag Clover (T. medium) - A Picture of Genomic Similarities and Differences.</title>
        <authorList>
            <person name="Dluhosova J."/>
            <person name="Istvanek J."/>
            <person name="Nedelnik J."/>
            <person name="Repkova J."/>
        </authorList>
    </citation>
    <scope>NUCLEOTIDE SEQUENCE [LARGE SCALE GENOMIC DNA]</scope>
    <source>
        <strain evidence="2">cv. 10/8</strain>
        <tissue evidence="1">Leaf</tissue>
    </source>
</reference>
<sequence>PLWNGGVDRDIMMLGGGDKKGGYLERDKTIGVGLLGNGQWE</sequence>
<comment type="caution">
    <text evidence="1">The sequence shown here is derived from an EMBL/GenBank/DDBJ whole genome shotgun (WGS) entry which is preliminary data.</text>
</comment>
<dbReference type="AlphaFoldDB" id="A0A392RIX0"/>